<dbReference type="AlphaFoldDB" id="A0A4Z1GH56"/>
<name>A0A4Z1GH56_9HELO</name>
<protein>
    <submittedName>
        <fullName evidence="1">Uncharacterized protein</fullName>
    </submittedName>
</protein>
<accession>A0A4Z1GH56</accession>
<evidence type="ECO:0000313" key="2">
    <source>
        <dbReference type="Proteomes" id="UP000297814"/>
    </source>
</evidence>
<keyword evidence="2" id="KW-1185">Reference proteome</keyword>
<proteinExistence type="predicted"/>
<sequence length="62" mass="6920">MFLDVFRNDNAINIKPISESWIKETYPQVISIKSQAICLTVKSSTQAPSAITLRPQLTIIDA</sequence>
<dbReference type="EMBL" id="PQXK01000183">
    <property type="protein sequence ID" value="TGO34752.1"/>
    <property type="molecule type" value="Genomic_DNA"/>
</dbReference>
<evidence type="ECO:0000313" key="1">
    <source>
        <dbReference type="EMBL" id="TGO34752.1"/>
    </source>
</evidence>
<comment type="caution">
    <text evidence="1">The sequence shown here is derived from an EMBL/GenBank/DDBJ whole genome shotgun (WGS) entry which is preliminary data.</text>
</comment>
<organism evidence="1 2">
    <name type="scientific">Botrytis hyacinthi</name>
    <dbReference type="NCBI Taxonomy" id="278943"/>
    <lineage>
        <taxon>Eukaryota</taxon>
        <taxon>Fungi</taxon>
        <taxon>Dikarya</taxon>
        <taxon>Ascomycota</taxon>
        <taxon>Pezizomycotina</taxon>
        <taxon>Leotiomycetes</taxon>
        <taxon>Helotiales</taxon>
        <taxon>Sclerotiniaceae</taxon>
        <taxon>Botrytis</taxon>
    </lineage>
</organism>
<dbReference type="Proteomes" id="UP000297814">
    <property type="component" value="Unassembled WGS sequence"/>
</dbReference>
<reference evidence="1 2" key="1">
    <citation type="submission" date="2017-12" db="EMBL/GenBank/DDBJ databases">
        <title>Comparative genomics of Botrytis spp.</title>
        <authorList>
            <person name="Valero-Jimenez C.A."/>
            <person name="Tapia P."/>
            <person name="Veloso J."/>
            <person name="Silva-Moreno E."/>
            <person name="Staats M."/>
            <person name="Valdes J.H."/>
            <person name="Van Kan J.A.L."/>
        </authorList>
    </citation>
    <scope>NUCLEOTIDE SEQUENCE [LARGE SCALE GENOMIC DNA]</scope>
    <source>
        <strain evidence="1 2">Bh0001</strain>
    </source>
</reference>
<gene>
    <name evidence="1" type="ORF">BHYA_0183g00040</name>
</gene>